<dbReference type="RefSeq" id="WP_015092618.1">
    <property type="nucleotide sequence ID" value="NC_019567.1"/>
</dbReference>
<proteinExistence type="predicted"/>
<keyword evidence="1" id="KW-0732">Signal</keyword>
<dbReference type="KEGG" id="bbat:Bdt_3535"/>
<dbReference type="SUPFAM" id="SSF55486">
    <property type="entry name" value="Metalloproteases ('zincins'), catalytic domain"/>
    <property type="match status" value="1"/>
</dbReference>
<dbReference type="OrthoDB" id="5287598at2"/>
<sequence length="584" mass="66103">MFLSRFILAAVFVLSACTHLPKTTVNESPHVTDHVVPLPPNKRTPAAEELDWWAANERQVKSAVCRLRLPVTTEEIQRHYKNLPIENGYEAGTHEVLGVVMTNERPRLVLALSRLLTLGREGAAPEKVIRDFQKEFKIGPACDKALCAAQKIFGSDVGPQMLYLMDQFDVNTSPYSFSSASLFTASEIADVIRTFELVKPGQLPFGFNKQLIKFKRGYTRASYGDDGGKVLANAAIELFDSWSEQSSIMRQYTLYHEIAHNHSDNQFSDYDRSAAWLQLSNWKEAKAGGFEVEKKKALQGHPFVSRYGQSNPFEDFAESVTAYRFNPNLLKKKSAEKYNLIKYLVHDGLEYTSSKNCNDTGVSKKFQKEIDRDDGLTSTEKDRVLKACRQPFYQTLLGHMPVSFFDSCVNYEATQIWATQNGERYPDLLPQALFDPKLRVSTLKFTKLRSDLATTLQPEVADWILDSVQTFAYQLRSDMTNAEYCEVWAQLNRKVYPDIDRDNKWRYKGIFVSHDYSPKAGAARGICLDLAAGFVPTSKSTLSTVKSWIKETGHIGTQGPLKERGISRETLLKFIIDRTNVGGR</sequence>
<gene>
    <name evidence="2" type="ORF">Bdt_3535</name>
</gene>
<evidence type="ECO:0000313" key="3">
    <source>
        <dbReference type="Proteomes" id="UP000010074"/>
    </source>
</evidence>
<dbReference type="Gene3D" id="3.40.390.10">
    <property type="entry name" value="Collagenase (Catalytic Domain)"/>
    <property type="match status" value="1"/>
</dbReference>
<accession>K7Z273</accession>
<dbReference type="HOGENOM" id="CLU_466657_0_0_7"/>
<dbReference type="PROSITE" id="PS51257">
    <property type="entry name" value="PROKAR_LIPOPROTEIN"/>
    <property type="match status" value="1"/>
</dbReference>
<dbReference type="InterPro" id="IPR024079">
    <property type="entry name" value="MetalloPept_cat_dom_sf"/>
</dbReference>
<dbReference type="PATRIC" id="fig|1069642.3.peg.3499"/>
<dbReference type="GO" id="GO:0008237">
    <property type="term" value="F:metallopeptidase activity"/>
    <property type="evidence" value="ECO:0007669"/>
    <property type="project" value="InterPro"/>
</dbReference>
<protein>
    <recommendedName>
        <fullName evidence="4">Lipoprotein</fullName>
    </recommendedName>
</protein>
<organism evidence="2 3">
    <name type="scientific">Bdellovibrio bacteriovorus str. Tiberius</name>
    <dbReference type="NCBI Taxonomy" id="1069642"/>
    <lineage>
        <taxon>Bacteria</taxon>
        <taxon>Pseudomonadati</taxon>
        <taxon>Bdellovibrionota</taxon>
        <taxon>Bdellovibrionia</taxon>
        <taxon>Bdellovibrionales</taxon>
        <taxon>Pseudobdellovibrionaceae</taxon>
        <taxon>Bdellovibrio</taxon>
    </lineage>
</organism>
<dbReference type="AlphaFoldDB" id="K7Z273"/>
<dbReference type="Proteomes" id="UP000010074">
    <property type="component" value="Chromosome"/>
</dbReference>
<feature type="signal peptide" evidence="1">
    <location>
        <begin position="1"/>
        <end position="16"/>
    </location>
</feature>
<reference evidence="2 3" key="1">
    <citation type="journal article" date="2012" name="BMC Genomics">
        <title>Genome analysis of a simultaneously predatory and prey-independent, novel Bdellovibrio bacteriovorus from the River Tiber, supports in silico predictions of both ancient and recent lateral gene transfer from diverse bacteria.</title>
        <authorList>
            <person name="Hobley L."/>
            <person name="Lerner T.R."/>
            <person name="Williams L.E."/>
            <person name="Lambert C."/>
            <person name="Till R."/>
            <person name="Milner D.S."/>
            <person name="Basford S.M."/>
            <person name="Capeness M.J."/>
            <person name="Fenton A.K."/>
            <person name="Atterbury R.J."/>
            <person name="Harris M.A."/>
            <person name="Sockett R.E."/>
        </authorList>
    </citation>
    <scope>NUCLEOTIDE SEQUENCE [LARGE SCALE GENOMIC DNA]</scope>
    <source>
        <strain evidence="2 3">Tiberius</strain>
    </source>
</reference>
<dbReference type="EMBL" id="CP002930">
    <property type="protein sequence ID" value="AFY03210.1"/>
    <property type="molecule type" value="Genomic_DNA"/>
</dbReference>
<name>K7Z273_BDEBC</name>
<feature type="chain" id="PRO_5005354969" description="Lipoprotein" evidence="1">
    <location>
        <begin position="17"/>
        <end position="584"/>
    </location>
</feature>
<evidence type="ECO:0000256" key="1">
    <source>
        <dbReference type="SAM" id="SignalP"/>
    </source>
</evidence>
<evidence type="ECO:0000313" key="2">
    <source>
        <dbReference type="EMBL" id="AFY03210.1"/>
    </source>
</evidence>
<evidence type="ECO:0008006" key="4">
    <source>
        <dbReference type="Google" id="ProtNLM"/>
    </source>
</evidence>